<proteinExistence type="predicted"/>
<evidence type="ECO:0000313" key="3">
    <source>
        <dbReference type="Proteomes" id="UP000823775"/>
    </source>
</evidence>
<reference evidence="2 3" key="1">
    <citation type="journal article" date="2021" name="BMC Genomics">
        <title>Datura genome reveals duplications of psychoactive alkaloid biosynthetic genes and high mutation rate following tissue culture.</title>
        <authorList>
            <person name="Rajewski A."/>
            <person name="Carter-House D."/>
            <person name="Stajich J."/>
            <person name="Litt A."/>
        </authorList>
    </citation>
    <scope>NUCLEOTIDE SEQUENCE [LARGE SCALE GENOMIC DNA]</scope>
    <source>
        <strain evidence="2">AR-01</strain>
    </source>
</reference>
<name>A0ABS8WJV7_DATST</name>
<protein>
    <submittedName>
        <fullName evidence="2">Uncharacterized protein</fullName>
    </submittedName>
</protein>
<comment type="caution">
    <text evidence="2">The sequence shown here is derived from an EMBL/GenBank/DDBJ whole genome shotgun (WGS) entry which is preliminary data.</text>
</comment>
<organism evidence="2 3">
    <name type="scientific">Datura stramonium</name>
    <name type="common">Jimsonweed</name>
    <name type="synonym">Common thornapple</name>
    <dbReference type="NCBI Taxonomy" id="4076"/>
    <lineage>
        <taxon>Eukaryota</taxon>
        <taxon>Viridiplantae</taxon>
        <taxon>Streptophyta</taxon>
        <taxon>Embryophyta</taxon>
        <taxon>Tracheophyta</taxon>
        <taxon>Spermatophyta</taxon>
        <taxon>Magnoliopsida</taxon>
        <taxon>eudicotyledons</taxon>
        <taxon>Gunneridae</taxon>
        <taxon>Pentapetalae</taxon>
        <taxon>asterids</taxon>
        <taxon>lamiids</taxon>
        <taxon>Solanales</taxon>
        <taxon>Solanaceae</taxon>
        <taxon>Solanoideae</taxon>
        <taxon>Datureae</taxon>
        <taxon>Datura</taxon>
    </lineage>
</organism>
<evidence type="ECO:0000313" key="2">
    <source>
        <dbReference type="EMBL" id="MCE3049757.1"/>
    </source>
</evidence>
<accession>A0ABS8WJV7</accession>
<gene>
    <name evidence="2" type="ORF">HAX54_045724</name>
</gene>
<dbReference type="Proteomes" id="UP000823775">
    <property type="component" value="Unassembled WGS sequence"/>
</dbReference>
<keyword evidence="3" id="KW-1185">Reference proteome</keyword>
<sequence length="104" mass="11858">MAREGQGSYHPPRRSSASTLTREVQMESHRPFESNLVPDPHCAEEEHLSANRRSASAKPPVLTLDFFRTHQPLDAIDQWTMNQHRKNSDDLIVMAVRKGKKLLA</sequence>
<feature type="region of interest" description="Disordered" evidence="1">
    <location>
        <begin position="1"/>
        <end position="57"/>
    </location>
</feature>
<dbReference type="EMBL" id="JACEIK010007116">
    <property type="protein sequence ID" value="MCE3049757.1"/>
    <property type="molecule type" value="Genomic_DNA"/>
</dbReference>
<evidence type="ECO:0000256" key="1">
    <source>
        <dbReference type="SAM" id="MobiDB-lite"/>
    </source>
</evidence>